<accession>A0A0V1PR13</accession>
<organism evidence="3 4">
    <name type="scientific">Debaryomyces fabryi</name>
    <dbReference type="NCBI Taxonomy" id="58627"/>
    <lineage>
        <taxon>Eukaryota</taxon>
        <taxon>Fungi</taxon>
        <taxon>Dikarya</taxon>
        <taxon>Ascomycota</taxon>
        <taxon>Saccharomycotina</taxon>
        <taxon>Pichiomycetes</taxon>
        <taxon>Debaryomycetaceae</taxon>
        <taxon>Debaryomyces</taxon>
    </lineage>
</organism>
<dbReference type="PANTHER" id="PTHR35519:SF2">
    <property type="entry name" value="PH DOMAIN PROTEIN"/>
    <property type="match status" value="1"/>
</dbReference>
<feature type="region of interest" description="Disordered" evidence="1">
    <location>
        <begin position="235"/>
        <end position="295"/>
    </location>
</feature>
<evidence type="ECO:0000256" key="2">
    <source>
        <dbReference type="SAM" id="Phobius"/>
    </source>
</evidence>
<dbReference type="GeneID" id="26842568"/>
<dbReference type="InterPro" id="IPR025187">
    <property type="entry name" value="DUF4112"/>
</dbReference>
<dbReference type="EMBL" id="LMYN01000229">
    <property type="protein sequence ID" value="KRZ98678.1"/>
    <property type="molecule type" value="Genomic_DNA"/>
</dbReference>
<evidence type="ECO:0000313" key="3">
    <source>
        <dbReference type="EMBL" id="KRZ98678.1"/>
    </source>
</evidence>
<evidence type="ECO:0000256" key="1">
    <source>
        <dbReference type="SAM" id="MobiDB-lite"/>
    </source>
</evidence>
<evidence type="ECO:0008006" key="5">
    <source>
        <dbReference type="Google" id="ProtNLM"/>
    </source>
</evidence>
<proteinExistence type="predicted"/>
<dbReference type="AlphaFoldDB" id="A0A0V1PR13"/>
<feature type="compositionally biased region" description="Basic and acidic residues" evidence="1">
    <location>
        <begin position="251"/>
        <end position="264"/>
    </location>
</feature>
<dbReference type="RefSeq" id="XP_015464781.1">
    <property type="nucleotide sequence ID" value="XM_015614388.1"/>
</dbReference>
<dbReference type="OrthoDB" id="2103474at2759"/>
<sequence length="295" mass="33395">MSSFVIKYITNRVFKDNQWTRFGVEDPYYEYVPIDVRKNEKVQYKKIPRRVPDGLSKNDETILHKVKKKAYRYDMWFSFLGIKFGFTNVVGIIPIAGTVVSTYWSLTLLQTARQLDDGLPLDLQLLFLLNIVIDFLLGLIPIVGDIIEVGYKSNLRNFLLLEKHLTRVGKKNMGIIGEDEVRPNFINDKIQPFVDTKVKPGAIKAGEQIKSYIHSGSESPNVSALRSLPATIQTHPTTVTTSSYESPLSLRGEKNDRSSDDTKSIRSLSSTLGKKVDSVESDADEKFLSHHVVNQ</sequence>
<keyword evidence="2" id="KW-1133">Transmembrane helix</keyword>
<feature type="transmembrane region" description="Helical" evidence="2">
    <location>
        <begin position="124"/>
        <end position="147"/>
    </location>
</feature>
<keyword evidence="4" id="KW-1185">Reference proteome</keyword>
<protein>
    <recommendedName>
        <fullName evidence="5">PH domain-containing protein</fullName>
    </recommendedName>
</protein>
<feature type="transmembrane region" description="Helical" evidence="2">
    <location>
        <begin position="75"/>
        <end position="104"/>
    </location>
</feature>
<name>A0A0V1PR13_9ASCO</name>
<gene>
    <name evidence="3" type="ORF">AC631_05559</name>
</gene>
<dbReference type="PANTHER" id="PTHR35519">
    <property type="entry name" value="MEMBRANE PROTEINS"/>
    <property type="match status" value="1"/>
</dbReference>
<comment type="caution">
    <text evidence="3">The sequence shown here is derived from an EMBL/GenBank/DDBJ whole genome shotgun (WGS) entry which is preliminary data.</text>
</comment>
<dbReference type="Pfam" id="PF13430">
    <property type="entry name" value="DUF4112"/>
    <property type="match status" value="1"/>
</dbReference>
<keyword evidence="2" id="KW-0812">Transmembrane</keyword>
<dbReference type="Proteomes" id="UP000054251">
    <property type="component" value="Unassembled WGS sequence"/>
</dbReference>
<reference evidence="3 4" key="1">
    <citation type="submission" date="2015-11" db="EMBL/GenBank/DDBJ databases">
        <title>The genome of Debaryomyces fabryi.</title>
        <authorList>
            <person name="Tafer H."/>
            <person name="Lopandic K."/>
        </authorList>
    </citation>
    <scope>NUCLEOTIDE SEQUENCE [LARGE SCALE GENOMIC DNA]</scope>
    <source>
        <strain evidence="3 4">CBS 789</strain>
    </source>
</reference>
<keyword evidence="2" id="KW-0472">Membrane</keyword>
<evidence type="ECO:0000313" key="4">
    <source>
        <dbReference type="Proteomes" id="UP000054251"/>
    </source>
</evidence>
<feature type="compositionally biased region" description="Polar residues" evidence="1">
    <location>
        <begin position="235"/>
        <end position="246"/>
    </location>
</feature>
<feature type="compositionally biased region" description="Basic and acidic residues" evidence="1">
    <location>
        <begin position="274"/>
        <end position="288"/>
    </location>
</feature>